<dbReference type="PANTHER" id="PTHR37318:SF1">
    <property type="entry name" value="BSL7504 PROTEIN"/>
    <property type="match status" value="1"/>
</dbReference>
<dbReference type="EMBL" id="JAVDRL010000008">
    <property type="protein sequence ID" value="MDR6532223.1"/>
    <property type="molecule type" value="Genomic_DNA"/>
</dbReference>
<evidence type="ECO:0000313" key="2">
    <source>
        <dbReference type="EMBL" id="MDR6532223.1"/>
    </source>
</evidence>
<dbReference type="InterPro" id="IPR027395">
    <property type="entry name" value="WH_DNA-bd_dom"/>
</dbReference>
<proteinExistence type="predicted"/>
<comment type="caution">
    <text evidence="2">The sequence shown here is derived from an EMBL/GenBank/DDBJ whole genome shotgun (WGS) entry which is preliminary data.</text>
</comment>
<dbReference type="InterPro" id="IPR036388">
    <property type="entry name" value="WH-like_DNA-bd_sf"/>
</dbReference>
<protein>
    <submittedName>
        <fullName evidence="2">DNA-binding MarR family transcriptional regulator</fullName>
    </submittedName>
</protein>
<dbReference type="PANTHER" id="PTHR37318">
    <property type="entry name" value="BSL7504 PROTEIN"/>
    <property type="match status" value="1"/>
</dbReference>
<evidence type="ECO:0000313" key="3">
    <source>
        <dbReference type="Proteomes" id="UP001262754"/>
    </source>
</evidence>
<dbReference type="Proteomes" id="UP001262754">
    <property type="component" value="Unassembled WGS sequence"/>
</dbReference>
<dbReference type="GO" id="GO:0003677">
    <property type="term" value="F:DNA binding"/>
    <property type="evidence" value="ECO:0007669"/>
    <property type="project" value="UniProtKB-KW"/>
</dbReference>
<gene>
    <name evidence="2" type="ORF">J2800_002979</name>
</gene>
<sequence length="100" mass="11006">MAELDELIHQPLRLKIMAALHAERDADPVEFSRLKAVTQATDGNLGSHLTTLEKAGYVAIAKDFVGKKPRTRVALTPAGRKAFRRHVDYLRAVVEGVDGD</sequence>
<name>A0ABU1N1C5_9CAUL</name>
<dbReference type="Gene3D" id="1.10.10.10">
    <property type="entry name" value="Winged helix-like DNA-binding domain superfamily/Winged helix DNA-binding domain"/>
    <property type="match status" value="1"/>
</dbReference>
<dbReference type="InterPro" id="IPR036390">
    <property type="entry name" value="WH_DNA-bd_sf"/>
</dbReference>
<dbReference type="Pfam" id="PF13601">
    <property type="entry name" value="HTH_34"/>
    <property type="match status" value="1"/>
</dbReference>
<keyword evidence="2" id="KW-0238">DNA-binding</keyword>
<dbReference type="RefSeq" id="WP_163233415.1">
    <property type="nucleotide sequence ID" value="NZ_BMLD01000004.1"/>
</dbReference>
<reference evidence="2 3" key="1">
    <citation type="submission" date="2023-07" db="EMBL/GenBank/DDBJ databases">
        <title>Sorghum-associated microbial communities from plants grown in Nebraska, USA.</title>
        <authorList>
            <person name="Schachtman D."/>
        </authorList>
    </citation>
    <scope>NUCLEOTIDE SEQUENCE [LARGE SCALE GENOMIC DNA]</scope>
    <source>
        <strain evidence="2 3">DS2154</strain>
    </source>
</reference>
<keyword evidence="3" id="KW-1185">Reference proteome</keyword>
<feature type="domain" description="Winged helix DNA-binding" evidence="1">
    <location>
        <begin position="12"/>
        <end position="94"/>
    </location>
</feature>
<organism evidence="2 3">
    <name type="scientific">Caulobacter rhizosphaerae</name>
    <dbReference type="NCBI Taxonomy" id="2010972"/>
    <lineage>
        <taxon>Bacteria</taxon>
        <taxon>Pseudomonadati</taxon>
        <taxon>Pseudomonadota</taxon>
        <taxon>Alphaproteobacteria</taxon>
        <taxon>Caulobacterales</taxon>
        <taxon>Caulobacteraceae</taxon>
        <taxon>Caulobacter</taxon>
    </lineage>
</organism>
<dbReference type="SUPFAM" id="SSF46785">
    <property type="entry name" value="Winged helix' DNA-binding domain"/>
    <property type="match status" value="1"/>
</dbReference>
<evidence type="ECO:0000259" key="1">
    <source>
        <dbReference type="Pfam" id="PF13601"/>
    </source>
</evidence>
<accession>A0ABU1N1C5</accession>